<protein>
    <submittedName>
        <fullName evidence="1">Uncharacterized protein</fullName>
    </submittedName>
</protein>
<sequence length="65" mass="7633">MFCMAWIRAIDPKFARVGWWFKAKWPDTKASFDDILRFPHLIARSSKRWQSPQSGFLKFNVDGAA</sequence>
<gene>
    <name evidence="1" type="ORF">Golax_007667</name>
</gene>
<organism evidence="1 2">
    <name type="scientific">Gossypium laxum</name>
    <dbReference type="NCBI Taxonomy" id="34288"/>
    <lineage>
        <taxon>Eukaryota</taxon>
        <taxon>Viridiplantae</taxon>
        <taxon>Streptophyta</taxon>
        <taxon>Embryophyta</taxon>
        <taxon>Tracheophyta</taxon>
        <taxon>Spermatophyta</taxon>
        <taxon>Magnoliopsida</taxon>
        <taxon>eudicotyledons</taxon>
        <taxon>Gunneridae</taxon>
        <taxon>Pentapetalae</taxon>
        <taxon>rosids</taxon>
        <taxon>malvids</taxon>
        <taxon>Malvales</taxon>
        <taxon>Malvaceae</taxon>
        <taxon>Malvoideae</taxon>
        <taxon>Gossypium</taxon>
    </lineage>
</organism>
<dbReference type="Proteomes" id="UP000593574">
    <property type="component" value="Unassembled WGS sequence"/>
</dbReference>
<evidence type="ECO:0000313" key="2">
    <source>
        <dbReference type="Proteomes" id="UP000593574"/>
    </source>
</evidence>
<proteinExistence type="predicted"/>
<dbReference type="AlphaFoldDB" id="A0A7J9A928"/>
<accession>A0A7J9A928</accession>
<dbReference type="EMBL" id="JABEZV010000009">
    <property type="protein sequence ID" value="MBA0720024.1"/>
    <property type="molecule type" value="Genomic_DNA"/>
</dbReference>
<keyword evidence="2" id="KW-1185">Reference proteome</keyword>
<evidence type="ECO:0000313" key="1">
    <source>
        <dbReference type="EMBL" id="MBA0720024.1"/>
    </source>
</evidence>
<comment type="caution">
    <text evidence="1">The sequence shown here is derived from an EMBL/GenBank/DDBJ whole genome shotgun (WGS) entry which is preliminary data.</text>
</comment>
<name>A0A7J9A928_9ROSI</name>
<reference evidence="1 2" key="1">
    <citation type="journal article" date="2019" name="Genome Biol. Evol.">
        <title>Insights into the evolution of the New World diploid cottons (Gossypium, subgenus Houzingenia) based on genome sequencing.</title>
        <authorList>
            <person name="Grover C.E."/>
            <person name="Arick M.A. 2nd"/>
            <person name="Thrash A."/>
            <person name="Conover J.L."/>
            <person name="Sanders W.S."/>
            <person name="Peterson D.G."/>
            <person name="Frelichowski J.E."/>
            <person name="Scheffler J.A."/>
            <person name="Scheffler B.E."/>
            <person name="Wendel J.F."/>
        </authorList>
    </citation>
    <scope>NUCLEOTIDE SEQUENCE [LARGE SCALE GENOMIC DNA]</scope>
    <source>
        <strain evidence="1">4</strain>
        <tissue evidence="1">Leaf</tissue>
    </source>
</reference>